<reference evidence="8" key="1">
    <citation type="submission" date="2021-02" db="EMBL/GenBank/DDBJ databases">
        <title>Draft genome sequence of Microbispora sp. RL4-1S isolated from rice leaves in Thailand.</title>
        <authorList>
            <person name="Muangham S."/>
            <person name="Duangmal K."/>
        </authorList>
    </citation>
    <scope>NUCLEOTIDE SEQUENCE</scope>
    <source>
        <strain evidence="8">RL4-1S</strain>
    </source>
</reference>
<feature type="domain" description="ABC-2 type transporter transmembrane" evidence="7">
    <location>
        <begin position="19"/>
        <end position="206"/>
    </location>
</feature>
<proteinExistence type="predicted"/>
<dbReference type="Pfam" id="PF01061">
    <property type="entry name" value="ABC2_membrane"/>
    <property type="match status" value="1"/>
</dbReference>
<keyword evidence="9" id="KW-1185">Reference proteome</keyword>
<name>A0A940WJT9_9ACTN</name>
<feature type="transmembrane region" description="Helical" evidence="6">
    <location>
        <begin position="170"/>
        <end position="188"/>
    </location>
</feature>
<dbReference type="PANTHER" id="PTHR43077:SF11">
    <property type="entry name" value="TRANSPORT PERMEASE YVFS-RELATED"/>
    <property type="match status" value="1"/>
</dbReference>
<evidence type="ECO:0000256" key="1">
    <source>
        <dbReference type="ARBA" id="ARBA00004141"/>
    </source>
</evidence>
<dbReference type="PANTHER" id="PTHR43077">
    <property type="entry name" value="TRANSPORT PERMEASE YVFS-RELATED"/>
    <property type="match status" value="1"/>
</dbReference>
<gene>
    <name evidence="8" type="ORF">JOL79_10180</name>
</gene>
<evidence type="ECO:0000256" key="3">
    <source>
        <dbReference type="ARBA" id="ARBA00022989"/>
    </source>
</evidence>
<evidence type="ECO:0000256" key="4">
    <source>
        <dbReference type="ARBA" id="ARBA00023136"/>
    </source>
</evidence>
<feature type="transmembrane region" description="Helical" evidence="6">
    <location>
        <begin position="29"/>
        <end position="51"/>
    </location>
</feature>
<feature type="transmembrane region" description="Helical" evidence="6">
    <location>
        <begin position="98"/>
        <end position="124"/>
    </location>
</feature>
<dbReference type="InterPro" id="IPR000412">
    <property type="entry name" value="ABC_2_transport"/>
</dbReference>
<evidence type="ECO:0000256" key="6">
    <source>
        <dbReference type="SAM" id="Phobius"/>
    </source>
</evidence>
<dbReference type="AlphaFoldDB" id="A0A940WJT9"/>
<feature type="transmembrane region" description="Helical" evidence="6">
    <location>
        <begin position="227"/>
        <end position="245"/>
    </location>
</feature>
<evidence type="ECO:0000313" key="8">
    <source>
        <dbReference type="EMBL" id="MBP2704178.1"/>
    </source>
</evidence>
<sequence>MAPLTPRPIRLTLGYVALELRRTARDGGYVVFGVATPVVMYLVFTNLGLASGDRRHAAIFTMVSMAAYGALGSAFNNGSGLAEDREAGWLRRLRLTPLAPVQVVTGKVLTGAVVVVPGIVAVLLTGALVNHVTLDAGQWLSIAGLLWAGTVPFSLFGLGNGYRLTGQTSGMANITAMLLLSIVGGLWVPVDGFPAWLRHIAEWTPSNSYASLSWHVAFGQAPGAREVAVLAGWLVLFGVYALYGYRRSGRRA</sequence>
<keyword evidence="3 6" id="KW-1133">Transmembrane helix</keyword>
<protein>
    <submittedName>
        <fullName evidence="8">ABC transporter permease</fullName>
    </submittedName>
</protein>
<feature type="transmembrane region" description="Helical" evidence="6">
    <location>
        <begin position="57"/>
        <end position="77"/>
    </location>
</feature>
<dbReference type="GO" id="GO:0043190">
    <property type="term" value="C:ATP-binding cassette (ABC) transporter complex"/>
    <property type="evidence" value="ECO:0007669"/>
    <property type="project" value="InterPro"/>
</dbReference>
<dbReference type="GO" id="GO:0140359">
    <property type="term" value="F:ABC-type transporter activity"/>
    <property type="evidence" value="ECO:0007669"/>
    <property type="project" value="InterPro"/>
</dbReference>
<feature type="transmembrane region" description="Helical" evidence="6">
    <location>
        <begin position="136"/>
        <end position="158"/>
    </location>
</feature>
<evidence type="ECO:0000313" key="9">
    <source>
        <dbReference type="Proteomes" id="UP000674234"/>
    </source>
</evidence>
<dbReference type="Proteomes" id="UP000674234">
    <property type="component" value="Unassembled WGS sequence"/>
</dbReference>
<comment type="subcellular location">
    <subcellularLocation>
        <location evidence="1">Membrane</location>
        <topology evidence="1">Multi-pass membrane protein</topology>
    </subcellularLocation>
</comment>
<evidence type="ECO:0000256" key="2">
    <source>
        <dbReference type="ARBA" id="ARBA00022692"/>
    </source>
</evidence>
<comment type="caution">
    <text evidence="8">The sequence shown here is derived from an EMBL/GenBank/DDBJ whole genome shotgun (WGS) entry which is preliminary data.</text>
</comment>
<dbReference type="RefSeq" id="WP_210155467.1">
    <property type="nucleotide sequence ID" value="NZ_JAFCNB010000004.1"/>
</dbReference>
<keyword evidence="5" id="KW-0046">Antibiotic resistance</keyword>
<dbReference type="InterPro" id="IPR013525">
    <property type="entry name" value="ABC2_TM"/>
</dbReference>
<evidence type="ECO:0000256" key="5">
    <source>
        <dbReference type="ARBA" id="ARBA00023251"/>
    </source>
</evidence>
<organism evidence="8 9">
    <name type="scientific">Microbispora oryzae</name>
    <dbReference type="NCBI Taxonomy" id="2806554"/>
    <lineage>
        <taxon>Bacteria</taxon>
        <taxon>Bacillati</taxon>
        <taxon>Actinomycetota</taxon>
        <taxon>Actinomycetes</taxon>
        <taxon>Streptosporangiales</taxon>
        <taxon>Streptosporangiaceae</taxon>
        <taxon>Microbispora</taxon>
    </lineage>
</organism>
<dbReference type="EMBL" id="JAFCNB010000004">
    <property type="protein sequence ID" value="MBP2704178.1"/>
    <property type="molecule type" value="Genomic_DNA"/>
</dbReference>
<dbReference type="PIRSF" id="PIRSF006648">
    <property type="entry name" value="DrrB"/>
    <property type="match status" value="1"/>
</dbReference>
<accession>A0A940WJT9</accession>
<keyword evidence="2 6" id="KW-0812">Transmembrane</keyword>
<evidence type="ECO:0000259" key="7">
    <source>
        <dbReference type="Pfam" id="PF01061"/>
    </source>
</evidence>
<keyword evidence="4 6" id="KW-0472">Membrane</keyword>
<dbReference type="InterPro" id="IPR051328">
    <property type="entry name" value="T7SS_ABC-Transporter"/>
</dbReference>
<dbReference type="GO" id="GO:0046677">
    <property type="term" value="P:response to antibiotic"/>
    <property type="evidence" value="ECO:0007669"/>
    <property type="project" value="UniProtKB-KW"/>
</dbReference>